<dbReference type="EMBL" id="LAZR01009262">
    <property type="protein sequence ID" value="KKM73678.1"/>
    <property type="molecule type" value="Genomic_DNA"/>
</dbReference>
<organism evidence="1">
    <name type="scientific">marine sediment metagenome</name>
    <dbReference type="NCBI Taxonomy" id="412755"/>
    <lineage>
        <taxon>unclassified sequences</taxon>
        <taxon>metagenomes</taxon>
        <taxon>ecological metagenomes</taxon>
    </lineage>
</organism>
<gene>
    <name evidence="1" type="ORF">LCGC14_1408020</name>
</gene>
<name>A0A0F9JVC9_9ZZZZ</name>
<dbReference type="AlphaFoldDB" id="A0A0F9JVC9"/>
<sequence>MKFKLPFIFILLLILCVSCQEKIDQEKEDLIKQIYESMGESPNPDAEKVILLSFKYNLEENKVEKILDEYLSKYDEGYLSIKEAFEGKMSSKRENKTKYNIQHTIIELSSKYDISKDVLVSLIIDYIIWDNSEEGEY</sequence>
<protein>
    <submittedName>
        <fullName evidence="1">Uncharacterized protein</fullName>
    </submittedName>
</protein>
<accession>A0A0F9JVC9</accession>
<comment type="caution">
    <text evidence="1">The sequence shown here is derived from an EMBL/GenBank/DDBJ whole genome shotgun (WGS) entry which is preliminary data.</text>
</comment>
<reference evidence="1" key="1">
    <citation type="journal article" date="2015" name="Nature">
        <title>Complex archaea that bridge the gap between prokaryotes and eukaryotes.</title>
        <authorList>
            <person name="Spang A."/>
            <person name="Saw J.H."/>
            <person name="Jorgensen S.L."/>
            <person name="Zaremba-Niedzwiedzka K."/>
            <person name="Martijn J."/>
            <person name="Lind A.E."/>
            <person name="van Eijk R."/>
            <person name="Schleper C."/>
            <person name="Guy L."/>
            <person name="Ettema T.J."/>
        </authorList>
    </citation>
    <scope>NUCLEOTIDE SEQUENCE</scope>
</reference>
<proteinExistence type="predicted"/>
<evidence type="ECO:0000313" key="1">
    <source>
        <dbReference type="EMBL" id="KKM73678.1"/>
    </source>
</evidence>